<dbReference type="InterPro" id="IPR036291">
    <property type="entry name" value="NAD(P)-bd_dom_sf"/>
</dbReference>
<evidence type="ECO:0000313" key="3">
    <source>
        <dbReference type="Proteomes" id="UP000282028"/>
    </source>
</evidence>
<dbReference type="GO" id="GO:0016646">
    <property type="term" value="F:oxidoreductase activity, acting on the CH-NH group of donors, NAD or NADP as acceptor"/>
    <property type="evidence" value="ECO:0007669"/>
    <property type="project" value="TreeGrafter"/>
</dbReference>
<dbReference type="RefSeq" id="WP_122909545.1">
    <property type="nucleotide sequence ID" value="NZ_CBCSBE010000028.1"/>
</dbReference>
<dbReference type="Pfam" id="PF13460">
    <property type="entry name" value="NAD_binding_10"/>
    <property type="match status" value="1"/>
</dbReference>
<feature type="domain" description="NAD(P)-binding" evidence="1">
    <location>
        <begin position="7"/>
        <end position="194"/>
    </location>
</feature>
<dbReference type="OrthoDB" id="9785372at2"/>
<evidence type="ECO:0000259" key="1">
    <source>
        <dbReference type="Pfam" id="PF13460"/>
    </source>
</evidence>
<dbReference type="PANTHER" id="PTHR43355">
    <property type="entry name" value="FLAVIN REDUCTASE (NADPH)"/>
    <property type="match status" value="1"/>
</dbReference>
<organism evidence="2 3">
    <name type="scientific">Brevibacillus invocatus</name>
    <dbReference type="NCBI Taxonomy" id="173959"/>
    <lineage>
        <taxon>Bacteria</taxon>
        <taxon>Bacillati</taxon>
        <taxon>Bacillota</taxon>
        <taxon>Bacilli</taxon>
        <taxon>Bacillales</taxon>
        <taxon>Paenibacillaceae</taxon>
        <taxon>Brevibacillus</taxon>
    </lineage>
</organism>
<comment type="caution">
    <text evidence="2">The sequence shown here is derived from an EMBL/GenBank/DDBJ whole genome shotgun (WGS) entry which is preliminary data.</text>
</comment>
<reference evidence="2 3" key="1">
    <citation type="submission" date="2018-10" db="EMBL/GenBank/DDBJ databases">
        <title>Phylogenomics of Brevibacillus.</title>
        <authorList>
            <person name="Dunlap C."/>
        </authorList>
    </citation>
    <scope>NUCLEOTIDE SEQUENCE [LARGE SCALE GENOMIC DNA]</scope>
    <source>
        <strain evidence="2 3">JCM 12215</strain>
    </source>
</reference>
<dbReference type="SUPFAM" id="SSF51735">
    <property type="entry name" value="NAD(P)-binding Rossmann-fold domains"/>
    <property type="match status" value="1"/>
</dbReference>
<dbReference type="PANTHER" id="PTHR43355:SF2">
    <property type="entry name" value="FLAVIN REDUCTASE (NADPH)"/>
    <property type="match status" value="1"/>
</dbReference>
<sequence length="207" mass="22431">MKLLILGATGRVGRQVLNNAIKDGHQVTVLVRSKDKLSDLEPGLFEIVEGNVLNASDVEAAMKGAEAVISALSTDGADVLSQGLPLVIGTMKKAGISRIVTVGTAGILQSRVSPDLLRYQSSESRRSLTRASQEHHQAYSLLEASGLDWTIVCPTYLPEGTRVGSYRIEADYLPENATEISVYDTADFAYEQLFSQKHLHTRVGIAY</sequence>
<keyword evidence="3" id="KW-1185">Reference proteome</keyword>
<accession>A0A3M8CAZ4</accession>
<dbReference type="Proteomes" id="UP000282028">
    <property type="component" value="Unassembled WGS sequence"/>
</dbReference>
<gene>
    <name evidence="2" type="ORF">EDM52_13580</name>
</gene>
<dbReference type="Gene3D" id="3.40.50.720">
    <property type="entry name" value="NAD(P)-binding Rossmann-like Domain"/>
    <property type="match status" value="1"/>
</dbReference>
<evidence type="ECO:0000313" key="2">
    <source>
        <dbReference type="EMBL" id="RNB72799.1"/>
    </source>
</evidence>
<dbReference type="InterPro" id="IPR016040">
    <property type="entry name" value="NAD(P)-bd_dom"/>
</dbReference>
<proteinExistence type="predicted"/>
<protein>
    <submittedName>
        <fullName evidence="2">NAD-dependent epimerase/dehydratase family protein</fullName>
    </submittedName>
</protein>
<dbReference type="EMBL" id="RHHR01000022">
    <property type="protein sequence ID" value="RNB72799.1"/>
    <property type="molecule type" value="Genomic_DNA"/>
</dbReference>
<name>A0A3M8CAZ4_9BACL</name>
<dbReference type="AlphaFoldDB" id="A0A3M8CAZ4"/>
<dbReference type="InterPro" id="IPR051606">
    <property type="entry name" value="Polyketide_Oxido-like"/>
</dbReference>